<proteinExistence type="predicted"/>
<sequence>MTDSRGRSEHIEPDAEPEPEPVSAEDAASGGEAAEPSAERSGPRHSAARSSRSPWNRKRDRVIATAIVVVCVVAGVLVWASGDQRATSLQTAPPPEPLPAAPTEVPGSLTEMWREPSAATHAPVVAGPTVITGSAGAVAGRNALTGQVRWRYARGLELCTVGTEWSEALAVYRKEMGCSEVTALDTETGRRTGQRNGDAEPGTRLVSDGKHVTTTGDTLLNTWRNDLVKTLEYGRVPAPVNPNKQPRTGCGYGSVAAAGGKVGVIERCPGDSADRLTVLESVPKDSDKPEEVFSVQVAGRSAQLVAMSDEVAAVALPAEKLLVLYGPEGTERSAYPLDLPAADLEGDPPGGVVSTAHGARGIYWFTGSSTMALSRTDLTPQWTVRGTRGPGTVFAGQYVVPINGGLAVLDEENGRTVRTVSVDRRGYGGPVFLDAAGPVLLEQRGETLVALR</sequence>
<dbReference type="SUPFAM" id="SSF50998">
    <property type="entry name" value="Quinoprotein alcohol dehydrogenase-like"/>
    <property type="match status" value="1"/>
</dbReference>
<keyword evidence="4" id="KW-1185">Reference proteome</keyword>
<evidence type="ECO:0000256" key="2">
    <source>
        <dbReference type="SAM" id="Phobius"/>
    </source>
</evidence>
<keyword evidence="2" id="KW-0812">Transmembrane</keyword>
<feature type="region of interest" description="Disordered" evidence="1">
    <location>
        <begin position="87"/>
        <end position="106"/>
    </location>
</feature>
<dbReference type="Gene3D" id="2.130.10.10">
    <property type="entry name" value="YVTN repeat-like/Quinoprotein amine dehydrogenase"/>
    <property type="match status" value="1"/>
</dbReference>
<dbReference type="Proteomes" id="UP000320876">
    <property type="component" value="Unassembled WGS sequence"/>
</dbReference>
<dbReference type="RefSeq" id="WP_142000493.1">
    <property type="nucleotide sequence ID" value="NZ_VFML01000001.1"/>
</dbReference>
<evidence type="ECO:0000313" key="4">
    <source>
        <dbReference type="Proteomes" id="UP000320876"/>
    </source>
</evidence>
<evidence type="ECO:0000313" key="3">
    <source>
        <dbReference type="EMBL" id="TQJ04872.1"/>
    </source>
</evidence>
<dbReference type="InterPro" id="IPR011047">
    <property type="entry name" value="Quinoprotein_ADH-like_sf"/>
</dbReference>
<reference evidence="3 4" key="1">
    <citation type="submission" date="2019-06" db="EMBL/GenBank/DDBJ databases">
        <title>Sequencing the genomes of 1000 actinobacteria strains.</title>
        <authorList>
            <person name="Klenk H.-P."/>
        </authorList>
    </citation>
    <scope>NUCLEOTIDE SEQUENCE [LARGE SCALE GENOMIC DNA]</scope>
    <source>
        <strain evidence="3 4">DSM 45679</strain>
    </source>
</reference>
<dbReference type="OrthoDB" id="5182370at2"/>
<feature type="transmembrane region" description="Helical" evidence="2">
    <location>
        <begin position="62"/>
        <end position="80"/>
    </location>
</feature>
<keyword evidence="2" id="KW-1133">Transmembrane helix</keyword>
<comment type="caution">
    <text evidence="3">The sequence shown here is derived from an EMBL/GenBank/DDBJ whole genome shotgun (WGS) entry which is preliminary data.</text>
</comment>
<gene>
    <name evidence="3" type="ORF">FB471_4682</name>
</gene>
<protein>
    <submittedName>
        <fullName evidence="3">Uncharacterized protein</fullName>
    </submittedName>
</protein>
<evidence type="ECO:0000256" key="1">
    <source>
        <dbReference type="SAM" id="MobiDB-lite"/>
    </source>
</evidence>
<feature type="compositionally biased region" description="Low complexity" evidence="1">
    <location>
        <begin position="43"/>
        <end position="54"/>
    </location>
</feature>
<keyword evidence="2" id="KW-0472">Membrane</keyword>
<feature type="compositionally biased region" description="Basic and acidic residues" evidence="1">
    <location>
        <begin position="1"/>
        <end position="13"/>
    </location>
</feature>
<dbReference type="InterPro" id="IPR015943">
    <property type="entry name" value="WD40/YVTN_repeat-like_dom_sf"/>
</dbReference>
<dbReference type="AlphaFoldDB" id="A0A542DP41"/>
<feature type="compositionally biased region" description="Low complexity" evidence="1">
    <location>
        <begin position="24"/>
        <end position="36"/>
    </location>
</feature>
<name>A0A542DP41_AMYCI</name>
<feature type="region of interest" description="Disordered" evidence="1">
    <location>
        <begin position="1"/>
        <end position="57"/>
    </location>
</feature>
<organism evidence="3 4">
    <name type="scientific">Amycolatopsis cihanbeyliensis</name>
    <dbReference type="NCBI Taxonomy" id="1128664"/>
    <lineage>
        <taxon>Bacteria</taxon>
        <taxon>Bacillati</taxon>
        <taxon>Actinomycetota</taxon>
        <taxon>Actinomycetes</taxon>
        <taxon>Pseudonocardiales</taxon>
        <taxon>Pseudonocardiaceae</taxon>
        <taxon>Amycolatopsis</taxon>
    </lineage>
</organism>
<accession>A0A542DP41</accession>
<dbReference type="EMBL" id="VFML01000001">
    <property type="protein sequence ID" value="TQJ04872.1"/>
    <property type="molecule type" value="Genomic_DNA"/>
</dbReference>